<feature type="chain" id="PRO_5024380556" evidence="8">
    <location>
        <begin position="21"/>
        <end position="530"/>
    </location>
</feature>
<organism evidence="9 10">
    <name type="scientific">Aquipluma nitroreducens</name>
    <dbReference type="NCBI Taxonomy" id="2010828"/>
    <lineage>
        <taxon>Bacteria</taxon>
        <taxon>Pseudomonadati</taxon>
        <taxon>Bacteroidota</taxon>
        <taxon>Bacteroidia</taxon>
        <taxon>Marinilabiliales</taxon>
        <taxon>Prolixibacteraceae</taxon>
        <taxon>Aquipluma</taxon>
    </lineage>
</organism>
<evidence type="ECO:0000313" key="10">
    <source>
        <dbReference type="Proteomes" id="UP001193389"/>
    </source>
</evidence>
<gene>
    <name evidence="9" type="ORF">AQPE_1389</name>
</gene>
<name>A0A5K7S6V9_9BACT</name>
<feature type="signal peptide" evidence="8">
    <location>
        <begin position="1"/>
        <end position="20"/>
    </location>
</feature>
<evidence type="ECO:0000256" key="3">
    <source>
        <dbReference type="ARBA" id="ARBA00022452"/>
    </source>
</evidence>
<keyword evidence="6" id="KW-0472">Membrane</keyword>
<comment type="subcellular location">
    <subcellularLocation>
        <location evidence="1">Cell outer membrane</location>
        <topology evidence="1">Multi-pass membrane protein</topology>
    </subcellularLocation>
</comment>
<proteinExistence type="inferred from homology"/>
<dbReference type="GO" id="GO:0009279">
    <property type="term" value="C:cell outer membrane"/>
    <property type="evidence" value="ECO:0007669"/>
    <property type="project" value="UniProtKB-SubCell"/>
</dbReference>
<dbReference type="KEGG" id="anf:AQPE_1389"/>
<dbReference type="RefSeq" id="WP_318350254.1">
    <property type="nucleotide sequence ID" value="NZ_AP018694.1"/>
</dbReference>
<evidence type="ECO:0000256" key="8">
    <source>
        <dbReference type="SAM" id="SignalP"/>
    </source>
</evidence>
<evidence type="ECO:0000256" key="5">
    <source>
        <dbReference type="ARBA" id="ARBA00022729"/>
    </source>
</evidence>
<dbReference type="GO" id="GO:0015483">
    <property type="term" value="F:long-chain fatty acid transporting porin activity"/>
    <property type="evidence" value="ECO:0007669"/>
    <property type="project" value="TreeGrafter"/>
</dbReference>
<dbReference type="SUPFAM" id="SSF56935">
    <property type="entry name" value="Porins"/>
    <property type="match status" value="1"/>
</dbReference>
<evidence type="ECO:0000256" key="7">
    <source>
        <dbReference type="ARBA" id="ARBA00023237"/>
    </source>
</evidence>
<keyword evidence="10" id="KW-1185">Reference proteome</keyword>
<keyword evidence="7" id="KW-0998">Cell outer membrane</keyword>
<accession>A0A5K7S6V9</accession>
<evidence type="ECO:0000256" key="1">
    <source>
        <dbReference type="ARBA" id="ARBA00004571"/>
    </source>
</evidence>
<dbReference type="InterPro" id="IPR005017">
    <property type="entry name" value="OMPP1/FadL/TodX"/>
</dbReference>
<protein>
    <submittedName>
        <fullName evidence="9">Outer membrane protein</fullName>
    </submittedName>
</protein>
<dbReference type="EMBL" id="AP018694">
    <property type="protein sequence ID" value="BBE17240.1"/>
    <property type="molecule type" value="Genomic_DNA"/>
</dbReference>
<keyword evidence="4" id="KW-0812">Transmembrane</keyword>
<evidence type="ECO:0000256" key="2">
    <source>
        <dbReference type="ARBA" id="ARBA00008163"/>
    </source>
</evidence>
<dbReference type="AlphaFoldDB" id="A0A5K7S6V9"/>
<comment type="similarity">
    <text evidence="2">Belongs to the OmpP1/FadL family.</text>
</comment>
<dbReference type="Gene3D" id="2.40.160.60">
    <property type="entry name" value="Outer membrane protein transport protein (OMPP1/FadL/TodX)"/>
    <property type="match status" value="1"/>
</dbReference>
<dbReference type="PANTHER" id="PTHR35093:SF8">
    <property type="entry name" value="OUTER MEMBRANE PROTEIN NMB0088-RELATED"/>
    <property type="match status" value="1"/>
</dbReference>
<keyword evidence="3" id="KW-1134">Transmembrane beta strand</keyword>
<keyword evidence="5 8" id="KW-0732">Signal</keyword>
<evidence type="ECO:0000256" key="6">
    <source>
        <dbReference type="ARBA" id="ARBA00023136"/>
    </source>
</evidence>
<dbReference type="PANTHER" id="PTHR35093">
    <property type="entry name" value="OUTER MEMBRANE PROTEIN NMB0088-RELATED"/>
    <property type="match status" value="1"/>
</dbReference>
<dbReference type="Proteomes" id="UP001193389">
    <property type="component" value="Chromosome"/>
</dbReference>
<evidence type="ECO:0000256" key="4">
    <source>
        <dbReference type="ARBA" id="ARBA00022692"/>
    </source>
</evidence>
<evidence type="ECO:0000313" key="9">
    <source>
        <dbReference type="EMBL" id="BBE17240.1"/>
    </source>
</evidence>
<sequence length="530" mass="56525">MKKFALLISGVFLLMNTAFAGGILTNTNQSAQFVRMLSRNTSTDLDAVYFNPAGLTQLNNGFYFGLHNQSIFQNRTITSGYPLLNNSEYKGEVTVPVFPTAFAVYKKDKWAFSAGFGPNGGGGSAKYGTGLPSFEKLISSIPKSLTASGIPTTAYSTNIKFEGSSVFWGIQLNGTYAINEIISVSVGARMLNANNTYSGYLKDVMINPNYPAFKASYTGGMTSATQFFADGNTFLKGLAVSSTTVATGLSSAISAGTPATTPVSSMPAATAAAITQLLGAAGISSAGMNIGTAAATLNVVATGFNGKALAMDANSLATADKNVDTKQTGIGFTPIIGIDIHLEKLNIALKYEHMTILGLTNSTNVDGTGLFPDGAKSNSDVPAIISGGADYKVTEKLKVSGSFNSYLDKNVNWGGNVYKEQRTIDKNYLELAFGLEYKLTDNFALSAGYLNSNTGVSKQYQSDFSYSNDSYTTGLGFQWNMNKRLVFDAGLMLTTYKDDTKTFTDYTPNYTETYGKDTFTFAFGIGYKIF</sequence>
<reference evidence="9" key="1">
    <citation type="journal article" date="2020" name="Int. J. Syst. Evol. Microbiol.">
        <title>Aquipluma nitroreducens gen. nov. sp. nov., a novel facultatively anaerobic bacterium isolated from a freshwater lake.</title>
        <authorList>
            <person name="Watanabe M."/>
            <person name="Kojima H."/>
            <person name="Fukui M."/>
        </authorList>
    </citation>
    <scope>NUCLEOTIDE SEQUENCE</scope>
    <source>
        <strain evidence="9">MeG22</strain>
    </source>
</reference>